<dbReference type="EMBL" id="MLJW01000630">
    <property type="protein sequence ID" value="OIQ84274.1"/>
    <property type="molecule type" value="Genomic_DNA"/>
</dbReference>
<evidence type="ECO:0000313" key="2">
    <source>
        <dbReference type="EMBL" id="OIQ84274.1"/>
    </source>
</evidence>
<feature type="compositionally biased region" description="Polar residues" evidence="1">
    <location>
        <begin position="231"/>
        <end position="241"/>
    </location>
</feature>
<sequence length="457" mass="49940">MKHPDKPARLRRAPLAAGLAALILGSIAADVGAEPSADAKRRATSQGLKEGKPRVGSKGPNMKRILELAKPKRHDGGNAAAAYVGEPKKATRRALDPQRLEHLVKSRKPYSPSGTPTGSAHVLGQPQAVGIARMDKPNASGEAKAKAGPYDAAHTQRNERSTRLATEHKPRPATGHTRKLRQATRVDASLKTGAVALYTRNGNTSALREYDADVPPVPTPYTVSPHANPQHPGSAQPSLNSASMDYPPQYAEIDETDELYAYLFASSGNIDTLADLGLDTHSGFSLFQANYVLFKSLGDEVLPDFDAHGDQRHLKVKPSWRLETTCPLVARRDPALISSPLQDPAWEGSELVDMIEAEWDKEFPVHTFYPVHFKQPSKPDLSRLGDTPRLAALVIRVEESDDRAHVVLLRAAEDASWLAVRICQRQASDGTLVWEQTFTPIDPSKIRNIEIAVYEFN</sequence>
<accession>A0A1J5QLR8</accession>
<dbReference type="AlphaFoldDB" id="A0A1J5QLR8"/>
<gene>
    <name evidence="2" type="ORF">GALL_339030</name>
</gene>
<reference evidence="2" key="1">
    <citation type="submission" date="2016-10" db="EMBL/GenBank/DDBJ databases">
        <title>Sequence of Gallionella enrichment culture.</title>
        <authorList>
            <person name="Poehlein A."/>
            <person name="Muehling M."/>
            <person name="Daniel R."/>
        </authorList>
    </citation>
    <scope>NUCLEOTIDE SEQUENCE</scope>
</reference>
<feature type="region of interest" description="Disordered" evidence="1">
    <location>
        <begin position="217"/>
        <end position="241"/>
    </location>
</feature>
<organism evidence="2">
    <name type="scientific">mine drainage metagenome</name>
    <dbReference type="NCBI Taxonomy" id="410659"/>
    <lineage>
        <taxon>unclassified sequences</taxon>
        <taxon>metagenomes</taxon>
        <taxon>ecological metagenomes</taxon>
    </lineage>
</organism>
<evidence type="ECO:0000256" key="1">
    <source>
        <dbReference type="SAM" id="MobiDB-lite"/>
    </source>
</evidence>
<comment type="caution">
    <text evidence="2">The sequence shown here is derived from an EMBL/GenBank/DDBJ whole genome shotgun (WGS) entry which is preliminary data.</text>
</comment>
<feature type="region of interest" description="Disordered" evidence="1">
    <location>
        <begin position="32"/>
        <end position="62"/>
    </location>
</feature>
<proteinExistence type="predicted"/>
<feature type="region of interest" description="Disordered" evidence="1">
    <location>
        <begin position="136"/>
        <end position="181"/>
    </location>
</feature>
<protein>
    <submittedName>
        <fullName evidence="2">Uncharacterized protein</fullName>
    </submittedName>
</protein>
<feature type="compositionally biased region" description="Basic and acidic residues" evidence="1">
    <location>
        <begin position="154"/>
        <end position="170"/>
    </location>
</feature>
<name>A0A1J5QLR8_9ZZZZ</name>